<dbReference type="GO" id="GO:0004497">
    <property type="term" value="F:monooxygenase activity"/>
    <property type="evidence" value="ECO:0007669"/>
    <property type="project" value="UniProtKB-KW"/>
</dbReference>
<evidence type="ECO:0000256" key="6">
    <source>
        <dbReference type="ARBA" id="ARBA00023033"/>
    </source>
</evidence>
<evidence type="ECO:0000256" key="5">
    <source>
        <dbReference type="ARBA" id="ARBA00023004"/>
    </source>
</evidence>
<keyword evidence="2" id="KW-0349">Heme</keyword>
<keyword evidence="7" id="KW-1133">Transmembrane helix</keyword>
<keyword evidence="3" id="KW-0479">Metal-binding</keyword>
<keyword evidence="7" id="KW-0472">Membrane</keyword>
<dbReference type="Proteomes" id="UP000583929">
    <property type="component" value="Unassembled WGS sequence"/>
</dbReference>
<dbReference type="FunFam" id="1.10.630.10:FF:000007">
    <property type="entry name" value="Cytochrome P450 76C4"/>
    <property type="match status" value="2"/>
</dbReference>
<dbReference type="PROSITE" id="PS00086">
    <property type="entry name" value="CYTOCHROME_P450"/>
    <property type="match status" value="2"/>
</dbReference>
<keyword evidence="5" id="KW-0408">Iron</keyword>
<reference evidence="8 9" key="1">
    <citation type="journal article" date="2020" name="bioRxiv">
        <title>Sequence and annotation of 42 cannabis genomes reveals extensive copy number variation in cannabinoid synthesis and pathogen resistance genes.</title>
        <authorList>
            <person name="Mckernan K.J."/>
            <person name="Helbert Y."/>
            <person name="Kane L.T."/>
            <person name="Ebling H."/>
            <person name="Zhang L."/>
            <person name="Liu B."/>
            <person name="Eaton Z."/>
            <person name="Mclaughlin S."/>
            <person name="Kingan S."/>
            <person name="Baybayan P."/>
            <person name="Concepcion G."/>
            <person name="Jordan M."/>
            <person name="Riva A."/>
            <person name="Barbazuk W."/>
            <person name="Harkins T."/>
        </authorList>
    </citation>
    <scope>NUCLEOTIDE SEQUENCE [LARGE SCALE GENOMIC DNA]</scope>
    <source>
        <strain evidence="9">cv. Jamaican Lion 4</strain>
        <tissue evidence="8">Leaf</tissue>
    </source>
</reference>
<comment type="caution">
    <text evidence="8">The sequence shown here is derived from an EMBL/GenBank/DDBJ whole genome shotgun (WGS) entry which is preliminary data.</text>
</comment>
<keyword evidence="6" id="KW-0503">Monooxygenase</keyword>
<keyword evidence="9" id="KW-1185">Reference proteome</keyword>
<dbReference type="Gene3D" id="1.10.630.10">
    <property type="entry name" value="Cytochrome P450"/>
    <property type="match status" value="2"/>
</dbReference>
<dbReference type="EMBL" id="JAATIQ010000001">
    <property type="protein sequence ID" value="KAF4404811.1"/>
    <property type="molecule type" value="Genomic_DNA"/>
</dbReference>
<dbReference type="InterPro" id="IPR036396">
    <property type="entry name" value="Cyt_P450_sf"/>
</dbReference>
<accession>A0A7J6ICL0</accession>
<dbReference type="AlphaFoldDB" id="A0A7J6ICL0"/>
<evidence type="ECO:0008006" key="10">
    <source>
        <dbReference type="Google" id="ProtNLM"/>
    </source>
</evidence>
<dbReference type="CDD" id="cd11073">
    <property type="entry name" value="CYP76-like"/>
    <property type="match status" value="2"/>
</dbReference>
<evidence type="ECO:0000256" key="1">
    <source>
        <dbReference type="ARBA" id="ARBA00010617"/>
    </source>
</evidence>
<dbReference type="InterPro" id="IPR002401">
    <property type="entry name" value="Cyt_P450_E_grp-I"/>
</dbReference>
<dbReference type="Pfam" id="PF00067">
    <property type="entry name" value="p450"/>
    <property type="match status" value="2"/>
</dbReference>
<name>A0A7J6ICL0_CANSA</name>
<keyword evidence="7" id="KW-0812">Transmembrane</keyword>
<dbReference type="GO" id="GO:0005506">
    <property type="term" value="F:iron ion binding"/>
    <property type="evidence" value="ECO:0007669"/>
    <property type="project" value="InterPro"/>
</dbReference>
<evidence type="ECO:0000313" key="9">
    <source>
        <dbReference type="Proteomes" id="UP000583929"/>
    </source>
</evidence>
<organism evidence="8 9">
    <name type="scientific">Cannabis sativa</name>
    <name type="common">Hemp</name>
    <name type="synonym">Marijuana</name>
    <dbReference type="NCBI Taxonomy" id="3483"/>
    <lineage>
        <taxon>Eukaryota</taxon>
        <taxon>Viridiplantae</taxon>
        <taxon>Streptophyta</taxon>
        <taxon>Embryophyta</taxon>
        <taxon>Tracheophyta</taxon>
        <taxon>Spermatophyta</taxon>
        <taxon>Magnoliopsida</taxon>
        <taxon>eudicotyledons</taxon>
        <taxon>Gunneridae</taxon>
        <taxon>Pentapetalae</taxon>
        <taxon>rosids</taxon>
        <taxon>fabids</taxon>
        <taxon>Rosales</taxon>
        <taxon>Cannabaceae</taxon>
        <taxon>Cannabis</taxon>
    </lineage>
</organism>
<feature type="transmembrane region" description="Helical" evidence="7">
    <location>
        <begin position="12"/>
        <end position="30"/>
    </location>
</feature>
<dbReference type="PANTHER" id="PTHR47950:SF4">
    <property type="entry name" value="GERANIOL 8-HYDROXYLASE-LIKE"/>
    <property type="match status" value="1"/>
</dbReference>
<evidence type="ECO:0000256" key="7">
    <source>
        <dbReference type="SAM" id="Phobius"/>
    </source>
</evidence>
<evidence type="ECO:0000256" key="2">
    <source>
        <dbReference type="ARBA" id="ARBA00022617"/>
    </source>
</evidence>
<sequence length="999" mass="112801">MELYTCDWLSYLLYLILTIFISKQIFNLLFSSTKTQQHLPPGPKPLPIIGNLLELGHNPHKSLAKLSHIHGPIMSLKLGRITTIVVSSAEMAKQILQTHDNLFSNRTVPDSLKACDHHNHGMSFSPISPSWRNLRKICNNHLFSIKALDFNQNLRQQKVQELLADVRTMGEAGDEAVAIGVAGFKTTLNLLSTTFFSADWENLGASDMAVDLKETIWNLMVAAGKPNLSDYFPVLRKLDLLGLRRSMTFHFGKLKGFFDGVITQRLKDREESNSPKGEEENNNMLDTLLNYMASKENREIQLLNKTTIEHLLMLLKNPEAMSNAQAEVKQVIGKGNTMKESDITRLPYLQAVIKETFRLHPPAPLLLPRRAETDVELCGYVVPEGAQVLVNVWAISRDPNIWENPNEFIPERFLDSNIDVKGRHFELTPFGGGRRICPGLPLAIRMVHLMLGSLIHCFDWKLEDGVTPQTLNMDENWKEKMNMEFYTYDMLSDLLYLMLTIFISFQIFNLLSSYTKTQQQLPPGPRPLPIIGNLLELGHNPHKSLARLSQIHGPIISLKLGQITTVVVSSAEMAKQILQTHDNLFSNRTVPDSFRAYNHHKHSVSLSPVSPSWRNLRKICHNHLFSVKALDSNQNLRQQKVQELLANVRTMGEASDEAVAIGVAGFKTTLNLLSTTFFSADWENLAASDMAVDLKETIGNVMVAGGKPNLSDYFPVLRKLDLLGLRRSMTFHFRKLKDFFDGMITQRLKHREESNSPKGEEENNNMLDTLLNYMASKENSENLLLNKTTIEHLLLDLFAAGTDTTSSTLEWSMTELLKNPEAMSKAQAELNQVIGKGNQMKESDISRLPYLQAIIKETFRLHPPAPLLLPRRAETDVELCGYVVPKGAQVLVNAWAISRDPNIWENPNEFIPERFLESDIDVKGRHFELTPFGGGRRICPGLPLAIRMVHLMLGSLIHSFDWKLEDGVKPQPLNMDEKFGLTLHKAQPLKALPIPIVST</sequence>
<dbReference type="PRINTS" id="PR00463">
    <property type="entry name" value="EP450I"/>
</dbReference>
<evidence type="ECO:0000256" key="3">
    <source>
        <dbReference type="ARBA" id="ARBA00022723"/>
    </source>
</evidence>
<dbReference type="InterPro" id="IPR001128">
    <property type="entry name" value="Cyt_P450"/>
</dbReference>
<evidence type="ECO:0000256" key="4">
    <source>
        <dbReference type="ARBA" id="ARBA00023002"/>
    </source>
</evidence>
<dbReference type="SUPFAM" id="SSF48264">
    <property type="entry name" value="Cytochrome P450"/>
    <property type="match status" value="2"/>
</dbReference>
<proteinExistence type="inferred from homology"/>
<gene>
    <name evidence="8" type="ORF">G4B88_006197</name>
</gene>
<dbReference type="InterPro" id="IPR017972">
    <property type="entry name" value="Cyt_P450_CS"/>
</dbReference>
<dbReference type="PANTHER" id="PTHR47950">
    <property type="entry name" value="CYTOCHROME P450, FAMILY 76, SUBFAMILY C, POLYPEPTIDE 5-RELATED"/>
    <property type="match status" value="1"/>
</dbReference>
<evidence type="ECO:0000313" key="8">
    <source>
        <dbReference type="EMBL" id="KAF4404811.1"/>
    </source>
</evidence>
<comment type="similarity">
    <text evidence="1">Belongs to the cytochrome P450 family.</text>
</comment>
<dbReference type="GO" id="GO:0020037">
    <property type="term" value="F:heme binding"/>
    <property type="evidence" value="ECO:0007669"/>
    <property type="project" value="InterPro"/>
</dbReference>
<dbReference type="GO" id="GO:0016705">
    <property type="term" value="F:oxidoreductase activity, acting on paired donors, with incorporation or reduction of molecular oxygen"/>
    <property type="evidence" value="ECO:0007669"/>
    <property type="project" value="InterPro"/>
</dbReference>
<keyword evidence="4" id="KW-0560">Oxidoreductase</keyword>
<dbReference type="PRINTS" id="PR00385">
    <property type="entry name" value="P450"/>
</dbReference>
<protein>
    <recommendedName>
        <fullName evidence="10">Cytochrome P450</fullName>
    </recommendedName>
</protein>